<dbReference type="Proteomes" id="UP000019140">
    <property type="component" value="Unassembled WGS sequence"/>
</dbReference>
<keyword evidence="2" id="KW-1185">Reference proteome</keyword>
<proteinExistence type="predicted"/>
<accession>W4LBB4</accession>
<reference evidence="1 2" key="1">
    <citation type="journal article" date="2014" name="Nature">
        <title>An environmental bacterial taxon with a large and distinct metabolic repertoire.</title>
        <authorList>
            <person name="Wilson M.C."/>
            <person name="Mori T."/>
            <person name="Ruckert C."/>
            <person name="Uria A.R."/>
            <person name="Helf M.J."/>
            <person name="Takada K."/>
            <person name="Gernert C."/>
            <person name="Steffens U.A."/>
            <person name="Heycke N."/>
            <person name="Schmitt S."/>
            <person name="Rinke C."/>
            <person name="Helfrich E.J."/>
            <person name="Brachmann A.O."/>
            <person name="Gurgui C."/>
            <person name="Wakimoto T."/>
            <person name="Kracht M."/>
            <person name="Crusemann M."/>
            <person name="Hentschel U."/>
            <person name="Abe I."/>
            <person name="Matsunaga S."/>
            <person name="Kalinowski J."/>
            <person name="Takeyama H."/>
            <person name="Piel J."/>
        </authorList>
    </citation>
    <scope>NUCLEOTIDE SEQUENCE [LARGE SCALE GENOMIC DNA]</scope>
    <source>
        <strain evidence="2">TSY2</strain>
    </source>
</reference>
<dbReference type="HOGENOM" id="CLU_2272268_0_0_7"/>
<dbReference type="EMBL" id="AZHX01002365">
    <property type="protein sequence ID" value="ETW95025.1"/>
    <property type="molecule type" value="Genomic_DNA"/>
</dbReference>
<gene>
    <name evidence="1" type="ORF">ETSY2_48725</name>
</gene>
<protein>
    <submittedName>
        <fullName evidence="1">Uncharacterized protein</fullName>
    </submittedName>
</protein>
<sequence length="102" mass="11378">MSKIALVVEFPFSPADDGAKDNNEQIEQVVTGMRMPRVGEVSKVKGSNSWVSTCDSMGGLLRMEVPNSMESSNTLNHGYMQSQMRLPWSRYLHIGLSARMIK</sequence>
<name>W4LBB4_9BACT</name>
<dbReference type="AlphaFoldDB" id="W4LBB4"/>
<evidence type="ECO:0000313" key="2">
    <source>
        <dbReference type="Proteomes" id="UP000019140"/>
    </source>
</evidence>
<comment type="caution">
    <text evidence="1">The sequence shown here is derived from an EMBL/GenBank/DDBJ whole genome shotgun (WGS) entry which is preliminary data.</text>
</comment>
<evidence type="ECO:0000313" key="1">
    <source>
        <dbReference type="EMBL" id="ETW95025.1"/>
    </source>
</evidence>
<organism evidence="1 2">
    <name type="scientific">Candidatus Entotheonella gemina</name>
    <dbReference type="NCBI Taxonomy" id="1429439"/>
    <lineage>
        <taxon>Bacteria</taxon>
        <taxon>Pseudomonadati</taxon>
        <taxon>Nitrospinota/Tectimicrobiota group</taxon>
        <taxon>Candidatus Tectimicrobiota</taxon>
        <taxon>Candidatus Entotheonellia</taxon>
        <taxon>Candidatus Entotheonellales</taxon>
        <taxon>Candidatus Entotheonellaceae</taxon>
        <taxon>Candidatus Entotheonella</taxon>
    </lineage>
</organism>